<dbReference type="NCBIfam" id="TIGR01451">
    <property type="entry name" value="B_ant_repeat"/>
    <property type="match status" value="1"/>
</dbReference>
<dbReference type="Pfam" id="PF01345">
    <property type="entry name" value="DUF11"/>
    <property type="match status" value="1"/>
</dbReference>
<proteinExistence type="predicted"/>
<comment type="caution">
    <text evidence="3">The sequence shown here is derived from an EMBL/GenBank/DDBJ whole genome shotgun (WGS) entry which is preliminary data.</text>
</comment>
<keyword evidence="1" id="KW-0732">Signal</keyword>
<dbReference type="InterPro" id="IPR047589">
    <property type="entry name" value="DUF11_rpt"/>
</dbReference>
<dbReference type="InterPro" id="IPR001434">
    <property type="entry name" value="OmcB-like_DUF11"/>
</dbReference>
<feature type="signal peptide" evidence="1">
    <location>
        <begin position="1"/>
        <end position="22"/>
    </location>
</feature>
<gene>
    <name evidence="3" type="ORF">DCF15_03590</name>
</gene>
<sequence>MALGAVLSVAISALSLTSSAQAQLIPNRATIQYDVPGSVTNPAGNPGVNPARADLPSNTVLYPTGAVLGTNTLGLNLVKSADKSAAEPGDVVVYRLLLQNRSAIAADNLQIVDTLPLGVNYVLNSATGVPDAPISEVVSGRTLTLQFPSLPAGGTLTVTYAAVLTPDAIRGTGRNVAVASANLLPSVQSEFRLTIRQGILSDCGTIIGRVFVDKNFDGEQQPGEPGVPNAVIYMESGNRIITDPDGLFSVANAVSGHRVGTLDISSLPGYTLAPNLYRVEANSQSRLVGLMPGGLARMNFAVTPAFGEGEG</sequence>
<dbReference type="PANTHER" id="PTHR34819">
    <property type="entry name" value="LARGE CYSTEINE-RICH PERIPLASMIC PROTEIN OMCB"/>
    <property type="match status" value="1"/>
</dbReference>
<evidence type="ECO:0000259" key="2">
    <source>
        <dbReference type="Pfam" id="PF01345"/>
    </source>
</evidence>
<evidence type="ECO:0000313" key="4">
    <source>
        <dbReference type="Proteomes" id="UP000249794"/>
    </source>
</evidence>
<feature type="chain" id="PRO_5016168858" description="DUF11 domain-containing protein" evidence="1">
    <location>
        <begin position="23"/>
        <end position="311"/>
    </location>
</feature>
<feature type="domain" description="DUF11" evidence="2">
    <location>
        <begin position="75"/>
        <end position="178"/>
    </location>
</feature>
<organism evidence="3 4">
    <name type="scientific">Phormidesmis priestleyi</name>
    <dbReference type="NCBI Taxonomy" id="268141"/>
    <lineage>
        <taxon>Bacteria</taxon>
        <taxon>Bacillati</taxon>
        <taxon>Cyanobacteriota</taxon>
        <taxon>Cyanophyceae</taxon>
        <taxon>Leptolyngbyales</taxon>
        <taxon>Leptolyngbyaceae</taxon>
        <taxon>Phormidesmis</taxon>
    </lineage>
</organism>
<dbReference type="Gene3D" id="2.60.40.10">
    <property type="entry name" value="Immunoglobulins"/>
    <property type="match status" value="1"/>
</dbReference>
<dbReference type="InterPro" id="IPR013783">
    <property type="entry name" value="Ig-like_fold"/>
</dbReference>
<reference evidence="4" key="1">
    <citation type="submission" date="2018-04" db="EMBL/GenBank/DDBJ databases">
        <authorList>
            <person name="Cornet L."/>
        </authorList>
    </citation>
    <scope>NUCLEOTIDE SEQUENCE [LARGE SCALE GENOMIC DNA]</scope>
</reference>
<dbReference type="Proteomes" id="UP000249794">
    <property type="component" value="Unassembled WGS sequence"/>
</dbReference>
<reference evidence="3 4" key="2">
    <citation type="submission" date="2018-06" db="EMBL/GenBank/DDBJ databases">
        <title>Metagenomic assembly of (sub)arctic Cyanobacteria and their associated microbiome from non-axenic cultures.</title>
        <authorList>
            <person name="Baurain D."/>
        </authorList>
    </citation>
    <scope>NUCLEOTIDE SEQUENCE [LARGE SCALE GENOMIC DNA]</scope>
    <source>
        <strain evidence="3">ULC027bin1</strain>
    </source>
</reference>
<dbReference type="InterPro" id="IPR051172">
    <property type="entry name" value="Chlamydia_OmcB"/>
</dbReference>
<name>A0A2W4XQF1_9CYAN</name>
<dbReference type="AlphaFoldDB" id="A0A2W4XQF1"/>
<dbReference type="EMBL" id="QBMP01000020">
    <property type="protein sequence ID" value="PZO59586.1"/>
    <property type="molecule type" value="Genomic_DNA"/>
</dbReference>
<evidence type="ECO:0000313" key="3">
    <source>
        <dbReference type="EMBL" id="PZO59586.1"/>
    </source>
</evidence>
<accession>A0A2W4XQF1</accession>
<dbReference type="PANTHER" id="PTHR34819:SF3">
    <property type="entry name" value="CELL SURFACE PROTEIN"/>
    <property type="match status" value="1"/>
</dbReference>
<protein>
    <recommendedName>
        <fullName evidence="2">DUF11 domain-containing protein</fullName>
    </recommendedName>
</protein>
<evidence type="ECO:0000256" key="1">
    <source>
        <dbReference type="SAM" id="SignalP"/>
    </source>
</evidence>